<feature type="transmembrane region" description="Helical" evidence="7">
    <location>
        <begin position="165"/>
        <end position="191"/>
    </location>
</feature>
<keyword evidence="6 7" id="KW-0472">Membrane</keyword>
<proteinExistence type="predicted"/>
<dbReference type="AlphaFoldDB" id="A0A7Y0L6A3"/>
<evidence type="ECO:0000313" key="10">
    <source>
        <dbReference type="Proteomes" id="UP000533476"/>
    </source>
</evidence>
<protein>
    <submittedName>
        <fullName evidence="9">MFS transporter</fullName>
    </submittedName>
</protein>
<dbReference type="Proteomes" id="UP000533476">
    <property type="component" value="Unassembled WGS sequence"/>
</dbReference>
<evidence type="ECO:0000259" key="8">
    <source>
        <dbReference type="PROSITE" id="PS50850"/>
    </source>
</evidence>
<dbReference type="CDD" id="cd06173">
    <property type="entry name" value="MFS_MefA_like"/>
    <property type="match status" value="1"/>
</dbReference>
<dbReference type="PANTHER" id="PTHR23513">
    <property type="entry name" value="INTEGRAL MEMBRANE EFFLUX PROTEIN-RELATED"/>
    <property type="match status" value="1"/>
</dbReference>
<keyword evidence="5 7" id="KW-1133">Transmembrane helix</keyword>
<evidence type="ECO:0000256" key="4">
    <source>
        <dbReference type="ARBA" id="ARBA00022692"/>
    </source>
</evidence>
<feature type="domain" description="Major facilitator superfamily (MFS) profile" evidence="8">
    <location>
        <begin position="1"/>
        <end position="403"/>
    </location>
</feature>
<feature type="transmembrane region" description="Helical" evidence="7">
    <location>
        <begin position="225"/>
        <end position="242"/>
    </location>
</feature>
<dbReference type="GO" id="GO:0022857">
    <property type="term" value="F:transmembrane transporter activity"/>
    <property type="evidence" value="ECO:0007669"/>
    <property type="project" value="InterPro"/>
</dbReference>
<dbReference type="InterPro" id="IPR022324">
    <property type="entry name" value="Bacilysin_exporter_BacE_put"/>
</dbReference>
<comment type="subcellular location">
    <subcellularLocation>
        <location evidence="1">Cell membrane</location>
        <topology evidence="1">Multi-pass membrane protein</topology>
    </subcellularLocation>
</comment>
<evidence type="ECO:0000313" key="9">
    <source>
        <dbReference type="EMBL" id="NMP22704.1"/>
    </source>
</evidence>
<dbReference type="GO" id="GO:0005886">
    <property type="term" value="C:plasma membrane"/>
    <property type="evidence" value="ECO:0007669"/>
    <property type="project" value="UniProtKB-SubCell"/>
</dbReference>
<name>A0A7Y0L6A3_9FIRM</name>
<dbReference type="Gene3D" id="1.20.1250.20">
    <property type="entry name" value="MFS general substrate transporter like domains"/>
    <property type="match status" value="1"/>
</dbReference>
<accession>A0A7Y0L6A3</accession>
<dbReference type="PANTHER" id="PTHR23513:SF6">
    <property type="entry name" value="MAJOR FACILITATOR SUPERFAMILY ASSOCIATED DOMAIN-CONTAINING PROTEIN"/>
    <property type="match status" value="1"/>
</dbReference>
<dbReference type="InterPro" id="IPR036259">
    <property type="entry name" value="MFS_trans_sf"/>
</dbReference>
<feature type="transmembrane region" description="Helical" evidence="7">
    <location>
        <begin position="84"/>
        <end position="111"/>
    </location>
</feature>
<evidence type="ECO:0000256" key="2">
    <source>
        <dbReference type="ARBA" id="ARBA00022448"/>
    </source>
</evidence>
<keyword evidence="3" id="KW-1003">Cell membrane</keyword>
<dbReference type="InterPro" id="IPR020846">
    <property type="entry name" value="MFS_dom"/>
</dbReference>
<dbReference type="InterPro" id="IPR011701">
    <property type="entry name" value="MFS"/>
</dbReference>
<dbReference type="RefSeq" id="WP_169099263.1">
    <property type="nucleotide sequence ID" value="NZ_JABBVZ010000029.1"/>
</dbReference>
<dbReference type="PRINTS" id="PR01988">
    <property type="entry name" value="EXPORTERBACE"/>
</dbReference>
<evidence type="ECO:0000256" key="5">
    <source>
        <dbReference type="ARBA" id="ARBA00022989"/>
    </source>
</evidence>
<sequence length="422" mass="44254">MNFGAFPQFLKQYPEARKLWASETVKAFGSYFFNIAVMWFVFAQTGSGVAMGLVVVANFLPTVILGPWFGVLADRHSRRRLMMWANLASGLLAGLLALSVLGRFHAIWLVYVVRGLMGVASSLYDPARASILPDIVGQDDLLTAHALFHSSQQVARLIGSAMGGLAVALAGVGLTMTLDVLTFAAAAIWVARIAHPDHNAPSQEVLTSSAWKSAFEGWQWLRQRPVLLVMMGIGMVSNIALGPTNVLPPMLIRDTFHASARALGLFDSAMGLGIVVGGVIIGMFTIRRMGLSMAAALGLEATGLLMVAVSPTPVVADVGNFLLGGGLVAANAPGGAMMQTLVPSRLLGRVSSFSGMLSGLAVPITFGAVGVVGDAIGAHRSFGLATVLMASTVVAALMVPGIRRFRLTPVASQANVSITEEA</sequence>
<evidence type="ECO:0000256" key="7">
    <source>
        <dbReference type="SAM" id="Phobius"/>
    </source>
</evidence>
<feature type="transmembrane region" description="Helical" evidence="7">
    <location>
        <begin position="354"/>
        <end position="376"/>
    </location>
</feature>
<keyword evidence="2" id="KW-0813">Transport</keyword>
<feature type="transmembrane region" description="Helical" evidence="7">
    <location>
        <begin position="48"/>
        <end position="72"/>
    </location>
</feature>
<reference evidence="9 10" key="1">
    <citation type="submission" date="2020-04" db="EMBL/GenBank/DDBJ databases">
        <authorList>
            <person name="Zhang R."/>
            <person name="Schippers A."/>
        </authorList>
    </citation>
    <scope>NUCLEOTIDE SEQUENCE [LARGE SCALE GENOMIC DNA]</scope>
    <source>
        <strain evidence="9 10">DSM 109850</strain>
    </source>
</reference>
<comment type="caution">
    <text evidence="9">The sequence shown here is derived from an EMBL/GenBank/DDBJ whole genome shotgun (WGS) entry which is preliminary data.</text>
</comment>
<feature type="transmembrane region" description="Helical" evidence="7">
    <location>
        <begin position="20"/>
        <end position="42"/>
    </location>
</feature>
<evidence type="ECO:0000256" key="3">
    <source>
        <dbReference type="ARBA" id="ARBA00022475"/>
    </source>
</evidence>
<evidence type="ECO:0000256" key="1">
    <source>
        <dbReference type="ARBA" id="ARBA00004651"/>
    </source>
</evidence>
<gene>
    <name evidence="9" type="ORF">HIJ39_10115</name>
</gene>
<dbReference type="EMBL" id="JABBVZ010000029">
    <property type="protein sequence ID" value="NMP22704.1"/>
    <property type="molecule type" value="Genomic_DNA"/>
</dbReference>
<keyword evidence="10" id="KW-1185">Reference proteome</keyword>
<feature type="transmembrane region" description="Helical" evidence="7">
    <location>
        <begin position="382"/>
        <end position="402"/>
    </location>
</feature>
<dbReference type="SUPFAM" id="SSF103473">
    <property type="entry name" value="MFS general substrate transporter"/>
    <property type="match status" value="1"/>
</dbReference>
<dbReference type="Pfam" id="PF07690">
    <property type="entry name" value="MFS_1"/>
    <property type="match status" value="1"/>
</dbReference>
<organism evidence="9 10">
    <name type="scientific">Sulfobacillus harzensis</name>
    <dbReference type="NCBI Taxonomy" id="2729629"/>
    <lineage>
        <taxon>Bacteria</taxon>
        <taxon>Bacillati</taxon>
        <taxon>Bacillota</taxon>
        <taxon>Clostridia</taxon>
        <taxon>Eubacteriales</taxon>
        <taxon>Clostridiales Family XVII. Incertae Sedis</taxon>
        <taxon>Sulfobacillus</taxon>
    </lineage>
</organism>
<feature type="transmembrane region" description="Helical" evidence="7">
    <location>
        <begin position="291"/>
        <end position="309"/>
    </location>
</feature>
<evidence type="ECO:0000256" key="6">
    <source>
        <dbReference type="ARBA" id="ARBA00023136"/>
    </source>
</evidence>
<keyword evidence="4 7" id="KW-0812">Transmembrane</keyword>
<feature type="transmembrane region" description="Helical" evidence="7">
    <location>
        <begin position="321"/>
        <end position="342"/>
    </location>
</feature>
<dbReference type="PROSITE" id="PS50850">
    <property type="entry name" value="MFS"/>
    <property type="match status" value="1"/>
</dbReference>
<feature type="transmembrane region" description="Helical" evidence="7">
    <location>
        <begin position="262"/>
        <end position="284"/>
    </location>
</feature>